<dbReference type="AlphaFoldDB" id="H8Z1R3"/>
<evidence type="ECO:0000313" key="12">
    <source>
        <dbReference type="Proteomes" id="UP000002964"/>
    </source>
</evidence>
<keyword evidence="7" id="KW-0762">Sugar transport</keyword>
<keyword evidence="7" id="KW-0625">Polysaccharide transport</keyword>
<dbReference type="InterPro" id="IPR013525">
    <property type="entry name" value="ABC2_TM"/>
</dbReference>
<evidence type="ECO:0000256" key="2">
    <source>
        <dbReference type="ARBA" id="ARBA00007783"/>
    </source>
</evidence>
<protein>
    <recommendedName>
        <fullName evidence="9">Transport permease protein</fullName>
    </recommendedName>
</protein>
<evidence type="ECO:0000256" key="5">
    <source>
        <dbReference type="ARBA" id="ARBA00022692"/>
    </source>
</evidence>
<accession>H8Z1R3</accession>
<comment type="subcellular location">
    <subcellularLocation>
        <location evidence="9">Cell inner membrane</location>
        <topology evidence="9">Multi-pass membrane protein</topology>
    </subcellularLocation>
    <subcellularLocation>
        <location evidence="1">Cell membrane</location>
        <topology evidence="1">Multi-pass membrane protein</topology>
    </subcellularLocation>
</comment>
<feature type="domain" description="ABC transmembrane type-2" evidence="10">
    <location>
        <begin position="47"/>
        <end position="271"/>
    </location>
</feature>
<dbReference type="GO" id="GO:0140359">
    <property type="term" value="F:ABC-type transporter activity"/>
    <property type="evidence" value="ECO:0007669"/>
    <property type="project" value="InterPro"/>
</dbReference>
<feature type="transmembrane region" description="Helical" evidence="9">
    <location>
        <begin position="159"/>
        <end position="188"/>
    </location>
</feature>
<keyword evidence="6 9" id="KW-1133">Transmembrane helix</keyword>
<evidence type="ECO:0000259" key="10">
    <source>
        <dbReference type="PROSITE" id="PS51012"/>
    </source>
</evidence>
<comment type="similarity">
    <text evidence="2 9">Belongs to the ABC-2 integral membrane protein family.</text>
</comment>
<organism evidence="11 12">
    <name type="scientific">Thiorhodovibrio frisius</name>
    <dbReference type="NCBI Taxonomy" id="631362"/>
    <lineage>
        <taxon>Bacteria</taxon>
        <taxon>Pseudomonadati</taxon>
        <taxon>Pseudomonadota</taxon>
        <taxon>Gammaproteobacteria</taxon>
        <taxon>Chromatiales</taxon>
        <taxon>Chromatiaceae</taxon>
        <taxon>Thiorhodovibrio</taxon>
    </lineage>
</organism>
<feature type="transmembrane region" description="Helical" evidence="9">
    <location>
        <begin position="82"/>
        <end position="98"/>
    </location>
</feature>
<reference evidence="12" key="1">
    <citation type="submission" date="2011-06" db="EMBL/GenBank/DDBJ databases">
        <authorList>
            <consortium name="US DOE Joint Genome Institute (JGI-PGF)"/>
            <person name="Lucas S."/>
            <person name="Han J."/>
            <person name="Lapidus A."/>
            <person name="Cheng J.-F."/>
            <person name="Goodwin L."/>
            <person name="Pitluck S."/>
            <person name="Peters L."/>
            <person name="Land M.L."/>
            <person name="Hauser L."/>
            <person name="Vogl K."/>
            <person name="Liu Z."/>
            <person name="Overmann J."/>
            <person name="Frigaard N.-U."/>
            <person name="Bryant D.A."/>
            <person name="Woyke T.J."/>
        </authorList>
    </citation>
    <scope>NUCLEOTIDE SEQUENCE [LARGE SCALE GENOMIC DNA]</scope>
    <source>
        <strain evidence="12">970</strain>
    </source>
</reference>
<dbReference type="PANTHER" id="PTHR30413">
    <property type="entry name" value="INNER MEMBRANE TRANSPORT PERMEASE"/>
    <property type="match status" value="1"/>
</dbReference>
<feature type="transmembrane region" description="Helical" evidence="9">
    <location>
        <begin position="248"/>
        <end position="268"/>
    </location>
</feature>
<dbReference type="OrthoDB" id="9786910at2"/>
<dbReference type="Proteomes" id="UP000002964">
    <property type="component" value="Unassembled WGS sequence"/>
</dbReference>
<gene>
    <name evidence="11" type="ORF">Thi970DRAFT_02810</name>
</gene>
<dbReference type="InterPro" id="IPR047817">
    <property type="entry name" value="ABC2_TM_bact-type"/>
</dbReference>
<feature type="transmembrane region" description="Helical" evidence="9">
    <location>
        <begin position="194"/>
        <end position="211"/>
    </location>
</feature>
<name>H8Z1R3_9GAMM</name>
<evidence type="ECO:0000256" key="9">
    <source>
        <dbReference type="RuleBase" id="RU361157"/>
    </source>
</evidence>
<dbReference type="GO" id="GO:0015920">
    <property type="term" value="P:lipopolysaccharide transport"/>
    <property type="evidence" value="ECO:0007669"/>
    <property type="project" value="TreeGrafter"/>
</dbReference>
<proteinExistence type="inferred from homology"/>
<dbReference type="EMBL" id="JH603169">
    <property type="protein sequence ID" value="EIC22541.1"/>
    <property type="molecule type" value="Genomic_DNA"/>
</dbReference>
<feature type="transmembrane region" description="Helical" evidence="9">
    <location>
        <begin position="49"/>
        <end position="70"/>
    </location>
</feature>
<dbReference type="RefSeq" id="WP_009149455.1">
    <property type="nucleotide sequence ID" value="NZ_CP121471.1"/>
</dbReference>
<evidence type="ECO:0000256" key="8">
    <source>
        <dbReference type="ARBA" id="ARBA00023136"/>
    </source>
</evidence>
<dbReference type="PROSITE" id="PS51012">
    <property type="entry name" value="ABC_TM2"/>
    <property type="match status" value="1"/>
</dbReference>
<evidence type="ECO:0000256" key="7">
    <source>
        <dbReference type="ARBA" id="ARBA00023047"/>
    </source>
</evidence>
<keyword evidence="3 9" id="KW-0813">Transport</keyword>
<dbReference type="HOGENOM" id="CLU_060703_1_1_6"/>
<dbReference type="GO" id="GO:0005886">
    <property type="term" value="C:plasma membrane"/>
    <property type="evidence" value="ECO:0007669"/>
    <property type="project" value="UniProtKB-SubCell"/>
</dbReference>
<evidence type="ECO:0000256" key="6">
    <source>
        <dbReference type="ARBA" id="ARBA00022989"/>
    </source>
</evidence>
<keyword evidence="12" id="KW-1185">Reference proteome</keyword>
<feature type="transmembrane region" description="Helical" evidence="9">
    <location>
        <begin position="131"/>
        <end position="152"/>
    </location>
</feature>
<dbReference type="STRING" id="631362.Thi970DRAFT_02810"/>
<dbReference type="PANTHER" id="PTHR30413:SF10">
    <property type="entry name" value="CAPSULE POLYSACCHARIDE EXPORT INNER-MEMBRANE PROTEIN CTRC"/>
    <property type="match status" value="1"/>
</dbReference>
<evidence type="ECO:0000256" key="3">
    <source>
        <dbReference type="ARBA" id="ARBA00022448"/>
    </source>
</evidence>
<dbReference type="Pfam" id="PF01061">
    <property type="entry name" value="ABC2_membrane"/>
    <property type="match status" value="1"/>
</dbReference>
<dbReference type="GO" id="GO:0015774">
    <property type="term" value="P:polysaccharide transport"/>
    <property type="evidence" value="ECO:0007669"/>
    <property type="project" value="UniProtKB-KW"/>
</dbReference>
<dbReference type="eggNOG" id="COG1682">
    <property type="taxonomic scope" value="Bacteria"/>
</dbReference>
<keyword evidence="8 9" id="KW-0472">Membrane</keyword>
<evidence type="ECO:0000313" key="11">
    <source>
        <dbReference type="EMBL" id="EIC22541.1"/>
    </source>
</evidence>
<keyword evidence="5 9" id="KW-0812">Transmembrane</keyword>
<sequence>MMLLRVFNPVATGLALREAVVSIRRDRALVLHMAAREVRDRYAGQVLGVLWAVFAPLLTMVVYIFAFTFIFKQRLDIEDAGFGYTAYALAGLVPWLAMGDVLSRSPTAVSGSASLVKQIVFPSEVLPLRTALASLPQLFVGIVVAVAVSFLAGRLHLQALWLLPTAIVLYVTTISGISFLLAAIGVFLKDVREILAFFVTVGLFLHPILYPPASMPSWLSPLFLASPFSHLIWCFRDSLIEETVAHPWSWVVSSIVSVLLFATGWRFFRMLKPSFGNAL</sequence>
<evidence type="ECO:0000256" key="4">
    <source>
        <dbReference type="ARBA" id="ARBA00022475"/>
    </source>
</evidence>
<keyword evidence="4 9" id="KW-1003">Cell membrane</keyword>
<evidence type="ECO:0000256" key="1">
    <source>
        <dbReference type="ARBA" id="ARBA00004651"/>
    </source>
</evidence>
<reference evidence="11 12" key="2">
    <citation type="submission" date="2011-11" db="EMBL/GenBank/DDBJ databases">
        <authorList>
            <consortium name="US DOE Joint Genome Institute"/>
            <person name="Lucas S."/>
            <person name="Han J."/>
            <person name="Lapidus A."/>
            <person name="Cheng J.-F."/>
            <person name="Goodwin L."/>
            <person name="Pitluck S."/>
            <person name="Peters L."/>
            <person name="Ovchinnikova G."/>
            <person name="Zhang X."/>
            <person name="Detter J.C."/>
            <person name="Han C."/>
            <person name="Tapia R."/>
            <person name="Land M."/>
            <person name="Hauser L."/>
            <person name="Kyrpides N."/>
            <person name="Ivanova N."/>
            <person name="Pagani I."/>
            <person name="Vogl K."/>
            <person name="Liu Z."/>
            <person name="Overmann J."/>
            <person name="Frigaard N.-U."/>
            <person name="Bryant D."/>
            <person name="Woyke T."/>
        </authorList>
    </citation>
    <scope>NUCLEOTIDE SEQUENCE [LARGE SCALE GENOMIC DNA]</scope>
    <source>
        <strain evidence="11 12">970</strain>
    </source>
</reference>